<protein>
    <submittedName>
        <fullName evidence="1">Uncharacterized protein</fullName>
    </submittedName>
</protein>
<comment type="caution">
    <text evidence="1">The sequence shown here is derived from an EMBL/GenBank/DDBJ whole genome shotgun (WGS) entry which is preliminary data.</text>
</comment>
<sequence>MLADTNFTDFTIGSITSPIGFTAITVDNITKSITYSVAANTGNLSDNGYLVIPILIQGVVYPISFSWSKSKAGQNGANGIDANMLDWVKDWNSNKTVIGADSVITPKIFAGTKHSDGTLTGTAIGCFNLSTLDASGAITTEKIDGVYGFKGGYKTFSLNNTGSVQLGRGNQFIQYNAVTGRIEFGSDVTLNWVNVINAAKSDAIATAAIDATNKTNAVKTNLQSSIAEVEKVSTDAKNVADAITGKANGESWSKKLTYIGSTGIFTGTLSANTVTAIGINASQITAGTITAARIDVAALKTSLITAGNIESLTLNVTKGKVGGWSLDADSIYRGTKNNSAGAQTATSGAICIGSNGIRGFKWRLDATGAGALAGGNIAWDAAGNVTFGSSVVLNWTAPINKITTALGGTSFSKMTYISDAGIYTGSITAVQVNAVAIDASSITAGTLSANRIASRTLTAAKIAAGTLTAAEINVSNVQASVVTATAINGLSCTFVKGSIGGWGINSTQISKNNVCLSADGSICNSTKWCLNNDGSGQIAGGNISWNAAGVVAFSSSVSLNWVNAVNNLEIGGINLLNNSGDWRSAGWNGGYTSNGGGYTIDSSVLFKGKPALKTDVGTGLTHSAWVKLETNVDYTYSAMVKCNKTITGNGNTPLHYWAGKDNASQSKISVVSYDTSVVADTWKRIFVVFRLTSDGDSFRPFFYRGSNESTFYHIAYIKLERGNKPTDWCQSVSDANKLSGDAQNSANLITTALGGAAFPKLTQITSTGIYTGTLTATQINAVAINASSITTGVLSAERITAGSIHASKLNAASLKADIINVSYINGLACTFTKGTIGGWTISAGSISKGELILDYTNKRIAVYGSSSSSTSGQRVQIYHNNNADFGIFATDTAGASVFQLGSSNKIAGWTISSSQIYKNNIYLGADGSIYNGMKWRLHNDGSGRLANGNISWDATGSVTFGSSVSLNWTNAATNALNSAKNYADTKKTEAINAAASDATTKANAAKELANAMAFGKMLYRDPEFRNGINGTYVYNNSGNGTVSVTRTGLSSSPNDSKIVLEIRTAGSATPGNGGFCFQTMCSNRKVFITRIIAKIPAGRNLQWATNSIGIGGAGKWLTPNAGTGDWQEYILKVACGTSNFSSTNFFYIDGTQGTSASPLVWHVAFATVFDTTAMEKYTTTINSDGIYTGSIGAGQIKVDTSLIVGGSSYNGSISVRNSADIVMATLDRAGVTAVAGTIGGWTISNNSIYAFNPSNGHRIYLTNSGYLYNNDGSKDYWGLRPDGSATFGYGNISFGNDGSGFVAGGNISWDARGNVNMTGRVTANSGLIAGFTISGNKLVNTAADSSIEFSSLIGNASLTINSYSALLSLRADSARTGIYLQTYATGAKGIYIIANAGSKYAIESYGPMQLGQRSGERWNVPGVLYVGCKYNGGNNASYRKIWGDGLTITSCSFAGDGKYRFYHNLGHTDYTVFAQVWQSTGYYGFFRLLERASNSFLIQNLGNNGKPDGAPFDFTVMGRNCFS</sequence>
<reference evidence="1 2" key="1">
    <citation type="submission" date="2018-08" db="EMBL/GenBank/DDBJ databases">
        <title>A genome reference for cultivated species of the human gut microbiota.</title>
        <authorList>
            <person name="Zou Y."/>
            <person name="Xue W."/>
            <person name="Luo G."/>
        </authorList>
    </citation>
    <scope>NUCLEOTIDE SEQUENCE [LARGE SCALE GENOMIC DNA]</scope>
    <source>
        <strain evidence="1 2">AM18-6</strain>
    </source>
</reference>
<organism evidence="1 2">
    <name type="scientific">Bacteroides fragilis</name>
    <dbReference type="NCBI Taxonomy" id="817"/>
    <lineage>
        <taxon>Bacteria</taxon>
        <taxon>Pseudomonadati</taxon>
        <taxon>Bacteroidota</taxon>
        <taxon>Bacteroidia</taxon>
        <taxon>Bacteroidales</taxon>
        <taxon>Bacteroidaceae</taxon>
        <taxon>Bacteroides</taxon>
    </lineage>
</organism>
<dbReference type="Proteomes" id="UP000266644">
    <property type="component" value="Unassembled WGS sequence"/>
</dbReference>
<dbReference type="Gene3D" id="2.60.120.260">
    <property type="entry name" value="Galactose-binding domain-like"/>
    <property type="match status" value="1"/>
</dbReference>
<proteinExistence type="predicted"/>
<evidence type="ECO:0000313" key="2">
    <source>
        <dbReference type="Proteomes" id="UP000266644"/>
    </source>
</evidence>
<evidence type="ECO:0000313" key="1">
    <source>
        <dbReference type="EMBL" id="RHH14339.1"/>
    </source>
</evidence>
<dbReference type="EMBL" id="QRJE01000008">
    <property type="protein sequence ID" value="RHH14339.1"/>
    <property type="molecule type" value="Genomic_DNA"/>
</dbReference>
<name>A0A396C194_BACFG</name>
<gene>
    <name evidence="1" type="ORF">DW228_05950</name>
</gene>
<accession>A0A396C194</accession>